<organism evidence="2 3">
    <name type="scientific">Trametes pubescens</name>
    <name type="common">White-rot fungus</name>
    <dbReference type="NCBI Taxonomy" id="154538"/>
    <lineage>
        <taxon>Eukaryota</taxon>
        <taxon>Fungi</taxon>
        <taxon>Dikarya</taxon>
        <taxon>Basidiomycota</taxon>
        <taxon>Agaricomycotina</taxon>
        <taxon>Agaricomycetes</taxon>
        <taxon>Polyporales</taxon>
        <taxon>Polyporaceae</taxon>
        <taxon>Trametes</taxon>
    </lineage>
</organism>
<feature type="compositionally biased region" description="Basic and acidic residues" evidence="1">
    <location>
        <begin position="52"/>
        <end position="67"/>
    </location>
</feature>
<keyword evidence="3" id="KW-1185">Reference proteome</keyword>
<name>A0A1M2V9M6_TRAPU</name>
<comment type="caution">
    <text evidence="2">The sequence shown here is derived from an EMBL/GenBank/DDBJ whole genome shotgun (WGS) entry which is preliminary data.</text>
</comment>
<dbReference type="Proteomes" id="UP000184267">
    <property type="component" value="Unassembled WGS sequence"/>
</dbReference>
<feature type="region of interest" description="Disordered" evidence="1">
    <location>
        <begin position="1"/>
        <end position="67"/>
    </location>
</feature>
<evidence type="ECO:0000313" key="2">
    <source>
        <dbReference type="EMBL" id="OJT04341.1"/>
    </source>
</evidence>
<protein>
    <submittedName>
        <fullName evidence="2">Uncharacterized protein</fullName>
    </submittedName>
</protein>
<dbReference type="EMBL" id="MNAD01001548">
    <property type="protein sequence ID" value="OJT04341.1"/>
    <property type="molecule type" value="Genomic_DNA"/>
</dbReference>
<accession>A0A1M2V9M6</accession>
<evidence type="ECO:0000313" key="3">
    <source>
        <dbReference type="Proteomes" id="UP000184267"/>
    </source>
</evidence>
<evidence type="ECO:0000256" key="1">
    <source>
        <dbReference type="SAM" id="MobiDB-lite"/>
    </source>
</evidence>
<proteinExistence type="predicted"/>
<gene>
    <name evidence="2" type="ORF">TRAPUB_4975</name>
</gene>
<reference evidence="2 3" key="1">
    <citation type="submission" date="2016-10" db="EMBL/GenBank/DDBJ databases">
        <title>Genome sequence of the basidiomycete white-rot fungus Trametes pubescens.</title>
        <authorList>
            <person name="Makela M.R."/>
            <person name="Granchi Z."/>
            <person name="Peng M."/>
            <person name="De Vries R.P."/>
            <person name="Grigoriev I."/>
            <person name="Riley R."/>
            <person name="Hilden K."/>
        </authorList>
    </citation>
    <scope>NUCLEOTIDE SEQUENCE [LARGE SCALE GENOMIC DNA]</scope>
    <source>
        <strain evidence="2 3">FBCC735</strain>
    </source>
</reference>
<dbReference type="AlphaFoldDB" id="A0A1M2V9M6"/>
<sequence length="89" mass="9718">MTAVSVRTALRPSDEHLPYSGHAGKPTPSMGGVTTPVRAHAPAKSEPAFEPLDEKSENAPEDAERADPVVQHNVRHGQWFFAPQLRRPV</sequence>